<dbReference type="InterPro" id="IPR004675">
    <property type="entry name" value="AhpD_core"/>
</dbReference>
<name>A0ABQ2CV55_9DEIO</name>
<sequence>MTNPLSLTHTHPEAYAAMSQLEDYCKSTSISALIRTLVKLRVSIINGCSLCIDMHTQEALKLGQSPERLALITAFMEVPHFTGAEKAALKMAEELAFLPEKGLSEATRQELAVQFTPQQIMELGLINVSINGWNRLVNLVGMHAALPQLA</sequence>
<evidence type="ECO:0000313" key="3">
    <source>
        <dbReference type="Proteomes" id="UP000632222"/>
    </source>
</evidence>
<dbReference type="Pfam" id="PF02627">
    <property type="entry name" value="CMD"/>
    <property type="match status" value="1"/>
</dbReference>
<reference evidence="3" key="1">
    <citation type="journal article" date="2019" name="Int. J. Syst. Evol. Microbiol.">
        <title>The Global Catalogue of Microorganisms (GCM) 10K type strain sequencing project: providing services to taxonomists for standard genome sequencing and annotation.</title>
        <authorList>
            <consortium name="The Broad Institute Genomics Platform"/>
            <consortium name="The Broad Institute Genome Sequencing Center for Infectious Disease"/>
            <person name="Wu L."/>
            <person name="Ma J."/>
        </authorList>
    </citation>
    <scope>NUCLEOTIDE SEQUENCE [LARGE SCALE GENOMIC DNA]</scope>
    <source>
        <strain evidence="3">JCM 14370</strain>
    </source>
</reference>
<dbReference type="NCBIfam" id="TIGR00778">
    <property type="entry name" value="ahpD_dom"/>
    <property type="match status" value="1"/>
</dbReference>
<dbReference type="InterPro" id="IPR003779">
    <property type="entry name" value="CMD-like"/>
</dbReference>
<evidence type="ECO:0000259" key="1">
    <source>
        <dbReference type="Pfam" id="PF02627"/>
    </source>
</evidence>
<feature type="domain" description="Carboxymuconolactone decarboxylase-like" evidence="1">
    <location>
        <begin position="12"/>
        <end position="94"/>
    </location>
</feature>
<comment type="caution">
    <text evidence="2">The sequence shown here is derived from an EMBL/GenBank/DDBJ whole genome shotgun (WGS) entry which is preliminary data.</text>
</comment>
<dbReference type="InterPro" id="IPR029032">
    <property type="entry name" value="AhpD-like"/>
</dbReference>
<dbReference type="PANTHER" id="PTHR35446:SF2">
    <property type="entry name" value="CARBOXYMUCONOLACTONE DECARBOXYLASE-LIKE DOMAIN-CONTAINING PROTEIN"/>
    <property type="match status" value="1"/>
</dbReference>
<dbReference type="SUPFAM" id="SSF69118">
    <property type="entry name" value="AhpD-like"/>
    <property type="match status" value="1"/>
</dbReference>
<dbReference type="Proteomes" id="UP000632222">
    <property type="component" value="Unassembled WGS sequence"/>
</dbReference>
<proteinExistence type="predicted"/>
<dbReference type="RefSeq" id="WP_189000095.1">
    <property type="nucleotide sequence ID" value="NZ_BMOD01000002.1"/>
</dbReference>
<accession>A0ABQ2CV55</accession>
<protein>
    <recommendedName>
        <fullName evidence="1">Carboxymuconolactone decarboxylase-like domain-containing protein</fullName>
    </recommendedName>
</protein>
<dbReference type="PANTHER" id="PTHR35446">
    <property type="entry name" value="SI:CH211-175M2.5"/>
    <property type="match status" value="1"/>
</dbReference>
<dbReference type="Gene3D" id="1.20.1290.10">
    <property type="entry name" value="AhpD-like"/>
    <property type="match status" value="1"/>
</dbReference>
<evidence type="ECO:0000313" key="2">
    <source>
        <dbReference type="EMBL" id="GGJ23821.1"/>
    </source>
</evidence>
<dbReference type="EMBL" id="BMOD01000002">
    <property type="protein sequence ID" value="GGJ23821.1"/>
    <property type="molecule type" value="Genomic_DNA"/>
</dbReference>
<keyword evidence="3" id="KW-1185">Reference proteome</keyword>
<gene>
    <name evidence="2" type="ORF">GCM10008938_07520</name>
</gene>
<organism evidence="2 3">
    <name type="scientific">Deinococcus roseus</name>
    <dbReference type="NCBI Taxonomy" id="392414"/>
    <lineage>
        <taxon>Bacteria</taxon>
        <taxon>Thermotogati</taxon>
        <taxon>Deinococcota</taxon>
        <taxon>Deinococci</taxon>
        <taxon>Deinococcales</taxon>
        <taxon>Deinococcaceae</taxon>
        <taxon>Deinococcus</taxon>
    </lineage>
</organism>